<dbReference type="EMBL" id="CP020370">
    <property type="protein sequence ID" value="AUB84083.1"/>
    <property type="molecule type" value="Genomic_DNA"/>
</dbReference>
<evidence type="ECO:0000313" key="2">
    <source>
        <dbReference type="Proteomes" id="UP000232638"/>
    </source>
</evidence>
<dbReference type="Proteomes" id="UP000232638">
    <property type="component" value="Chromosome"/>
</dbReference>
<proteinExistence type="predicted"/>
<dbReference type="RefSeq" id="WP_100921751.1">
    <property type="nucleotide sequence ID" value="NZ_CP020370.1"/>
</dbReference>
<organism evidence="1 2">
    <name type="scientific">Candidatus Thiodictyon syntrophicum</name>
    <dbReference type="NCBI Taxonomy" id="1166950"/>
    <lineage>
        <taxon>Bacteria</taxon>
        <taxon>Pseudomonadati</taxon>
        <taxon>Pseudomonadota</taxon>
        <taxon>Gammaproteobacteria</taxon>
        <taxon>Chromatiales</taxon>
        <taxon>Chromatiaceae</taxon>
        <taxon>Thiodictyon</taxon>
    </lineage>
</organism>
<dbReference type="KEGG" id="tsy:THSYN_26195"/>
<reference evidence="1 2" key="1">
    <citation type="submission" date="2017-03" db="EMBL/GenBank/DDBJ databases">
        <title>Complete genome sequence of Candidatus 'Thiodictyon syntrophicum' sp. nov. strain Cad16T, a photolithoautotroph purple sulfur bacterium isolated from an alpine meromictic lake.</title>
        <authorList>
            <person name="Luedin S.M."/>
            <person name="Pothier J.F."/>
            <person name="Danza F."/>
            <person name="Storelli N."/>
            <person name="Wittwer M."/>
            <person name="Tonolla M."/>
        </authorList>
    </citation>
    <scope>NUCLEOTIDE SEQUENCE [LARGE SCALE GENOMIC DNA]</scope>
    <source>
        <strain evidence="1 2">Cad16T</strain>
    </source>
</reference>
<evidence type="ECO:0000313" key="1">
    <source>
        <dbReference type="EMBL" id="AUB84083.1"/>
    </source>
</evidence>
<gene>
    <name evidence="1" type="ORF">THSYN_26195</name>
</gene>
<name>A0A2K8UET2_9GAMM</name>
<protein>
    <submittedName>
        <fullName evidence="1">Uncharacterized protein</fullName>
    </submittedName>
</protein>
<sequence length="181" mass="20597">MPTQVQDKLAAIINEIDRTGHANIMRLTVLKKWFEHPRRLRAFGLWVAERAANRGEGVTGEAAALFEQARALLTERPLSEPMPGWTAAEVLHRRLVAFQNTHRHQQWGPVRIIRNWDLLLVEQGLDLYLGQKRTPTDGYRLAADDCQHYDPRFGTNLNGPSRERLVALLGFVATVEAREGE</sequence>
<dbReference type="OrthoDB" id="5768293at2"/>
<keyword evidence="2" id="KW-1185">Reference proteome</keyword>
<dbReference type="AlphaFoldDB" id="A0A2K8UET2"/>
<accession>A0A2K8UET2</accession>